<comment type="caution">
    <text evidence="1">The sequence shown here is derived from an EMBL/GenBank/DDBJ whole genome shotgun (WGS) entry which is preliminary data.</text>
</comment>
<evidence type="ECO:0008006" key="3">
    <source>
        <dbReference type="Google" id="ProtNLM"/>
    </source>
</evidence>
<gene>
    <name evidence="1" type="ORF">FHS57_001175</name>
</gene>
<accession>A0A7W6EPB8</accession>
<keyword evidence="2" id="KW-1185">Reference proteome</keyword>
<name>A0A7W6EPB8_9BACT</name>
<dbReference type="EMBL" id="JACIBY010000002">
    <property type="protein sequence ID" value="MBB3837181.1"/>
    <property type="molecule type" value="Genomic_DNA"/>
</dbReference>
<protein>
    <recommendedName>
        <fullName evidence="3">Immunity protein 30 domain-containing protein</fullName>
    </recommendedName>
</protein>
<dbReference type="Proteomes" id="UP000541352">
    <property type="component" value="Unassembled WGS sequence"/>
</dbReference>
<proteinExistence type="predicted"/>
<dbReference type="RefSeq" id="WP_183971935.1">
    <property type="nucleotide sequence ID" value="NZ_JACIBY010000002.1"/>
</dbReference>
<evidence type="ECO:0000313" key="1">
    <source>
        <dbReference type="EMBL" id="MBB3837181.1"/>
    </source>
</evidence>
<sequence length="160" mass="19405">MKKRLIVSRKLSKDSDFEVYEDVFEFENTYNTLRLVEILFHGFDDNTENYEIQNSLLNYIIRILKNYSVNEQLQVIVTNRSCFYPHAKKWFLSFLCKYILEKDNLSNVFDIFQKYISIKETIEILNDLKIFTDDLPFEEIKYNLQYLIEEMNTKISNYNL</sequence>
<evidence type="ECO:0000313" key="2">
    <source>
        <dbReference type="Proteomes" id="UP000541352"/>
    </source>
</evidence>
<dbReference type="AlphaFoldDB" id="A0A7W6EPB8"/>
<organism evidence="1 2">
    <name type="scientific">Runella defluvii</name>
    <dbReference type="NCBI Taxonomy" id="370973"/>
    <lineage>
        <taxon>Bacteria</taxon>
        <taxon>Pseudomonadati</taxon>
        <taxon>Bacteroidota</taxon>
        <taxon>Cytophagia</taxon>
        <taxon>Cytophagales</taxon>
        <taxon>Spirosomataceae</taxon>
        <taxon>Runella</taxon>
    </lineage>
</organism>
<reference evidence="1 2" key="1">
    <citation type="submission" date="2020-08" db="EMBL/GenBank/DDBJ databases">
        <title>Genomic Encyclopedia of Type Strains, Phase IV (KMG-IV): sequencing the most valuable type-strain genomes for metagenomic binning, comparative biology and taxonomic classification.</title>
        <authorList>
            <person name="Goeker M."/>
        </authorList>
    </citation>
    <scope>NUCLEOTIDE SEQUENCE [LARGE SCALE GENOMIC DNA]</scope>
    <source>
        <strain evidence="1 2">DSM 17976</strain>
    </source>
</reference>